<dbReference type="OrthoDB" id="276165at2"/>
<comment type="caution">
    <text evidence="1">The sequence shown here is derived from an EMBL/GenBank/DDBJ whole genome shotgun (WGS) entry which is preliminary data.</text>
</comment>
<dbReference type="Gene3D" id="1.20.1440.60">
    <property type="entry name" value="23S rRNA-intervening sequence"/>
    <property type="match status" value="1"/>
</dbReference>
<dbReference type="InterPro" id="IPR036583">
    <property type="entry name" value="23S_rRNA_IVS_sf"/>
</dbReference>
<sequence length="124" mass="13600">MVRSYRELEVWQKGMDLVVAIYAATKEFPADERFGLCSQVQRAAVSVPSNIAEGQSRTSTKEFLHHLSIARGSLAEIETQIEIAARLGYVPTPTDRQLATDAATVGRLLSGLIRSLRRKLEAGG</sequence>
<protein>
    <recommendedName>
        <fullName evidence="3">Four helix bundle protein</fullName>
    </recommendedName>
</protein>
<proteinExistence type="predicted"/>
<dbReference type="AlphaFoldDB" id="A0A5C6D8G2"/>
<accession>A0A5C6D8G2</accession>
<dbReference type="RefSeq" id="WP_146602804.1">
    <property type="nucleotide sequence ID" value="NZ_SJPY01000014.1"/>
</dbReference>
<dbReference type="CDD" id="cd16377">
    <property type="entry name" value="23S_rRNA_IVP_like"/>
    <property type="match status" value="1"/>
</dbReference>
<reference evidence="1 2" key="1">
    <citation type="submission" date="2019-02" db="EMBL/GenBank/DDBJ databases">
        <title>Deep-cultivation of Planctomycetes and their phenomic and genomic characterization uncovers novel biology.</title>
        <authorList>
            <person name="Wiegand S."/>
            <person name="Jogler M."/>
            <person name="Boedeker C."/>
            <person name="Pinto D."/>
            <person name="Vollmers J."/>
            <person name="Rivas-Marin E."/>
            <person name="Kohn T."/>
            <person name="Peeters S.H."/>
            <person name="Heuer A."/>
            <person name="Rast P."/>
            <person name="Oberbeckmann S."/>
            <person name="Bunk B."/>
            <person name="Jeske O."/>
            <person name="Meyerdierks A."/>
            <person name="Storesund J.E."/>
            <person name="Kallscheuer N."/>
            <person name="Luecker S."/>
            <person name="Lage O.M."/>
            <person name="Pohl T."/>
            <person name="Merkel B.J."/>
            <person name="Hornburger P."/>
            <person name="Mueller R.-W."/>
            <person name="Bruemmer F."/>
            <person name="Labrenz M."/>
            <person name="Spormann A.M."/>
            <person name="Op Den Camp H."/>
            <person name="Overmann J."/>
            <person name="Amann R."/>
            <person name="Jetten M.S.M."/>
            <person name="Mascher T."/>
            <person name="Medema M.H."/>
            <person name="Devos D.P."/>
            <person name="Kaster A.-K."/>
            <person name="Ovreas L."/>
            <person name="Rohde M."/>
            <person name="Galperin M.Y."/>
            <person name="Jogler C."/>
        </authorList>
    </citation>
    <scope>NUCLEOTIDE SEQUENCE [LARGE SCALE GENOMIC DNA]</scope>
    <source>
        <strain evidence="1 2">Q31b</strain>
    </source>
</reference>
<dbReference type="PANTHER" id="PTHR38471:SF2">
    <property type="entry name" value="FOUR HELIX BUNDLE PROTEIN"/>
    <property type="match status" value="1"/>
</dbReference>
<dbReference type="Pfam" id="PF05635">
    <property type="entry name" value="23S_rRNA_IVP"/>
    <property type="match status" value="1"/>
</dbReference>
<name>A0A5C6D8G2_9BACT</name>
<dbReference type="NCBIfam" id="TIGR02436">
    <property type="entry name" value="four helix bundle protein"/>
    <property type="match status" value="1"/>
</dbReference>
<dbReference type="InterPro" id="IPR012657">
    <property type="entry name" value="23S_rRNA-intervening_sequence"/>
</dbReference>
<evidence type="ECO:0000313" key="2">
    <source>
        <dbReference type="Proteomes" id="UP000315471"/>
    </source>
</evidence>
<evidence type="ECO:0008006" key="3">
    <source>
        <dbReference type="Google" id="ProtNLM"/>
    </source>
</evidence>
<dbReference type="Proteomes" id="UP000315471">
    <property type="component" value="Unassembled WGS sequence"/>
</dbReference>
<evidence type="ECO:0000313" key="1">
    <source>
        <dbReference type="EMBL" id="TWU33443.1"/>
    </source>
</evidence>
<keyword evidence="2" id="KW-1185">Reference proteome</keyword>
<gene>
    <name evidence="1" type="ORF">Q31b_57600</name>
</gene>
<organism evidence="1 2">
    <name type="scientific">Novipirellula aureliae</name>
    <dbReference type="NCBI Taxonomy" id="2527966"/>
    <lineage>
        <taxon>Bacteria</taxon>
        <taxon>Pseudomonadati</taxon>
        <taxon>Planctomycetota</taxon>
        <taxon>Planctomycetia</taxon>
        <taxon>Pirellulales</taxon>
        <taxon>Pirellulaceae</taxon>
        <taxon>Novipirellula</taxon>
    </lineage>
</organism>
<dbReference type="SUPFAM" id="SSF158446">
    <property type="entry name" value="IVS-encoded protein-like"/>
    <property type="match status" value="1"/>
</dbReference>
<dbReference type="PANTHER" id="PTHR38471">
    <property type="entry name" value="FOUR HELIX BUNDLE PROTEIN"/>
    <property type="match status" value="1"/>
</dbReference>
<dbReference type="EMBL" id="SJPY01000014">
    <property type="protein sequence ID" value="TWU33443.1"/>
    <property type="molecule type" value="Genomic_DNA"/>
</dbReference>